<dbReference type="GO" id="GO:0003729">
    <property type="term" value="F:mRNA binding"/>
    <property type="evidence" value="ECO:0007669"/>
    <property type="project" value="InterPro"/>
</dbReference>
<evidence type="ECO:0000259" key="3">
    <source>
        <dbReference type="PROSITE" id="PS51391"/>
    </source>
</evidence>
<feature type="compositionally biased region" description="Basic and acidic residues" evidence="2">
    <location>
        <begin position="454"/>
        <end position="463"/>
    </location>
</feature>
<dbReference type="Pfam" id="PF04818">
    <property type="entry name" value="CID"/>
    <property type="match status" value="1"/>
</dbReference>
<proteinExistence type="predicted"/>
<dbReference type="GO" id="GO:0005737">
    <property type="term" value="C:cytoplasm"/>
    <property type="evidence" value="ECO:0007669"/>
    <property type="project" value="TreeGrafter"/>
</dbReference>
<feature type="compositionally biased region" description="Pro residues" evidence="2">
    <location>
        <begin position="30"/>
        <end position="43"/>
    </location>
</feature>
<keyword evidence="5" id="KW-1185">Reference proteome</keyword>
<dbReference type="Gene3D" id="1.25.40.90">
    <property type="match status" value="1"/>
</dbReference>
<dbReference type="InterPro" id="IPR057242">
    <property type="entry name" value="PCFS4-like"/>
</dbReference>
<dbReference type="GO" id="GO:0005849">
    <property type="term" value="C:mRNA cleavage factor complex"/>
    <property type="evidence" value="ECO:0007669"/>
    <property type="project" value="TreeGrafter"/>
</dbReference>
<dbReference type="CDD" id="cd16982">
    <property type="entry name" value="CID_Pcf11"/>
    <property type="match status" value="1"/>
</dbReference>
<evidence type="ECO:0000256" key="2">
    <source>
        <dbReference type="SAM" id="MobiDB-lite"/>
    </source>
</evidence>
<sequence length="1078" mass="117184">MEMERKSFDRSREPAGLKKPRLADNQPNPNGRPFPSRPSPSPLLPRYSNRLAASSDRDSQSNDSSLGSAAGYQPPYQELVSQYKAALSELTFNSKPIITNLTIIAGENHHAAKAIAATVCANILEVPSEQKLPSLYLLDSIVKNIGRDYIKYFAARLPEVFCKAYKQIDPSIHSSMRHLFGTWKGVFPPQPLQIIEKELGFVSAVNTSSSALTTSRPDSQSQRPPHSIHVNPKYLERQRLQQSSRAKGIPNDMTLPIANSSEDVVRPGRSAVTGAGRPWEEGSVKINNIQRPHKQSMVEHVHEKRMGSTYGDFEHGSDVQRSSGMGVGRSGRISDPGHDKPWYGTGSSMSETISSQKNGYSLRQGSPQLSSTKAPGYDLHLEPCIQDIARSHSEMSPSWKNSEEEEFIWEMHSRVSDHDAAKLSNNSRKGWTPDDTEKLDFENHLQRPLSVHEIGSRFDRENSSDSLSSEQKEQASSGYQMPSPWQLQDSHSADGLLHSGASISGYSNGNSASISGLPTSAGSLTRMAVRPHTTSSQIATSGFGFSAHESSGPSGTLAQYRLPSLEVPSSSSSARSGRHQRPSSPSFPAQQMHQQLPNFSGEDYTQPQSLPQSEYTLPKKANMDKLLSRSVQRGNLDTVQIQEGNASSPSVLTSQPSHPYNQSRQSLSRESEASHQIQKPHLLPVSDIRTPSTSGSSASDHSSLPTAEVTGLSSTSSLLAAVMKSGTLSNIASGCLPIKSFQDEEKVQPKSSIQPPIPSVTHLPQKARAKGSSVALSAPLSNEANASISPRKEDQCPPALGLLPPSQESDAVTKVASPISNLLSSLVAKGLISASKSDTSSPSPTESHNQTVPAATAIPTPVSAPLNTSAISQSTQKEVPEPAEKVFAALQQSTTVEAENLIGLEFKSDVIRELHPPVISSLFDDIQHQCIIGGLRLKLKERLARHMDWHALKRIDPDCTNRLSRGWYADAEDWIARTGGPPLVVESPHFIDEFGAPIDEDEPMVPADEDQCVCVLCGELFEDYYSQERSKWMFKGAVHSTLGIGKLDSTKESSKVSIVHVNCISQSSVPDLGLEKEY</sequence>
<evidence type="ECO:0000313" key="5">
    <source>
        <dbReference type="Proteomes" id="UP001159364"/>
    </source>
</evidence>
<dbReference type="FunFam" id="1.25.40.90:FF:000023">
    <property type="entry name" value="polyadenylation and cleavage factor homolog 4"/>
    <property type="match status" value="1"/>
</dbReference>
<dbReference type="Proteomes" id="UP001159364">
    <property type="component" value="Linkage Group LG08"/>
</dbReference>
<dbReference type="InterPro" id="IPR045154">
    <property type="entry name" value="PCF11-like"/>
</dbReference>
<feature type="region of interest" description="Disordered" evidence="2">
    <location>
        <begin position="323"/>
        <end position="377"/>
    </location>
</feature>
<feature type="compositionally biased region" description="Polar residues" evidence="2">
    <location>
        <begin position="582"/>
        <end position="592"/>
    </location>
</feature>
<feature type="compositionally biased region" description="Low complexity" evidence="2">
    <location>
        <begin position="692"/>
        <end position="703"/>
    </location>
</feature>
<evidence type="ECO:0000256" key="1">
    <source>
        <dbReference type="ARBA" id="ARBA00022664"/>
    </source>
</evidence>
<evidence type="ECO:0000313" key="4">
    <source>
        <dbReference type="EMBL" id="KAJ8899603.1"/>
    </source>
</evidence>
<feature type="region of interest" description="Disordered" evidence="2">
    <location>
        <begin position="210"/>
        <end position="233"/>
    </location>
</feature>
<reference evidence="4 5" key="1">
    <citation type="submission" date="2021-09" db="EMBL/GenBank/DDBJ databases">
        <title>Genomic insights and catalytic innovation underlie evolution of tropane alkaloids biosynthesis.</title>
        <authorList>
            <person name="Wang Y.-J."/>
            <person name="Tian T."/>
            <person name="Huang J.-P."/>
            <person name="Huang S.-X."/>
        </authorList>
    </citation>
    <scope>NUCLEOTIDE SEQUENCE [LARGE SCALE GENOMIC DNA]</scope>
    <source>
        <strain evidence="4">KIB-2018</strain>
        <tissue evidence="4">Leaf</tissue>
    </source>
</reference>
<comment type="caution">
    <text evidence="4">The sequence shown here is derived from an EMBL/GenBank/DDBJ whole genome shotgun (WGS) entry which is preliminary data.</text>
</comment>
<dbReference type="GO" id="GO:0006369">
    <property type="term" value="P:termination of RNA polymerase II transcription"/>
    <property type="evidence" value="ECO:0007669"/>
    <property type="project" value="InterPro"/>
</dbReference>
<dbReference type="SUPFAM" id="SSF48464">
    <property type="entry name" value="ENTH/VHS domain"/>
    <property type="match status" value="1"/>
</dbReference>
<dbReference type="GO" id="GO:0031124">
    <property type="term" value="P:mRNA 3'-end processing"/>
    <property type="evidence" value="ECO:0007669"/>
    <property type="project" value="InterPro"/>
</dbReference>
<feature type="compositionally biased region" description="Basic and acidic residues" evidence="2">
    <location>
        <begin position="1"/>
        <end position="16"/>
    </location>
</feature>
<feature type="region of interest" description="Disordered" evidence="2">
    <location>
        <begin position="640"/>
        <end position="708"/>
    </location>
</feature>
<feature type="compositionally biased region" description="Polar residues" evidence="2">
    <location>
        <begin position="210"/>
        <end position="224"/>
    </location>
</feature>
<feature type="region of interest" description="Disordered" evidence="2">
    <location>
        <begin position="565"/>
        <end position="592"/>
    </location>
</feature>
<dbReference type="Pfam" id="PF23228">
    <property type="entry name" value="zf_PCFS4"/>
    <property type="match status" value="1"/>
</dbReference>
<name>A0AAV8UEV6_9ROSI</name>
<feature type="compositionally biased region" description="Polar residues" evidence="2">
    <location>
        <begin position="640"/>
        <end position="666"/>
    </location>
</feature>
<dbReference type="EMBL" id="JAIWQS010000008">
    <property type="protein sequence ID" value="KAJ8899603.1"/>
    <property type="molecule type" value="Genomic_DNA"/>
</dbReference>
<dbReference type="PANTHER" id="PTHR15921">
    <property type="entry name" value="PRE-MRNA CLEAVAGE COMPLEX II"/>
    <property type="match status" value="1"/>
</dbReference>
<dbReference type="PROSITE" id="PS51391">
    <property type="entry name" value="CID"/>
    <property type="match status" value="1"/>
</dbReference>
<protein>
    <recommendedName>
        <fullName evidence="3">CID domain-containing protein</fullName>
    </recommendedName>
</protein>
<feature type="domain" description="CID" evidence="3">
    <location>
        <begin position="75"/>
        <end position="203"/>
    </location>
</feature>
<feature type="compositionally biased region" description="Polar residues" evidence="2">
    <location>
        <begin position="464"/>
        <end position="490"/>
    </location>
</feature>
<dbReference type="InterPro" id="IPR047415">
    <property type="entry name" value="Pcf11_CID"/>
</dbReference>
<dbReference type="AlphaFoldDB" id="A0AAV8UEV6"/>
<keyword evidence="1" id="KW-0507">mRNA processing</keyword>
<dbReference type="GO" id="GO:0000993">
    <property type="term" value="F:RNA polymerase II complex binding"/>
    <property type="evidence" value="ECO:0007669"/>
    <property type="project" value="InterPro"/>
</dbReference>
<gene>
    <name evidence="4" type="ORF">K2173_018577</name>
</gene>
<accession>A0AAV8UEV6</accession>
<feature type="region of interest" description="Disordered" evidence="2">
    <location>
        <begin position="450"/>
        <end position="493"/>
    </location>
</feature>
<dbReference type="SMART" id="SM00582">
    <property type="entry name" value="RPR"/>
    <property type="match status" value="1"/>
</dbReference>
<organism evidence="4 5">
    <name type="scientific">Erythroxylum novogranatense</name>
    <dbReference type="NCBI Taxonomy" id="1862640"/>
    <lineage>
        <taxon>Eukaryota</taxon>
        <taxon>Viridiplantae</taxon>
        <taxon>Streptophyta</taxon>
        <taxon>Embryophyta</taxon>
        <taxon>Tracheophyta</taxon>
        <taxon>Spermatophyta</taxon>
        <taxon>Magnoliopsida</taxon>
        <taxon>eudicotyledons</taxon>
        <taxon>Gunneridae</taxon>
        <taxon>Pentapetalae</taxon>
        <taxon>rosids</taxon>
        <taxon>fabids</taxon>
        <taxon>Malpighiales</taxon>
        <taxon>Erythroxylaceae</taxon>
        <taxon>Erythroxylum</taxon>
    </lineage>
</organism>
<dbReference type="InterPro" id="IPR006569">
    <property type="entry name" value="CID_dom"/>
</dbReference>
<feature type="region of interest" description="Disordered" evidence="2">
    <location>
        <begin position="1"/>
        <end position="71"/>
    </location>
</feature>
<feature type="compositionally biased region" description="Polar residues" evidence="2">
    <location>
        <begin position="345"/>
        <end position="373"/>
    </location>
</feature>
<dbReference type="PANTHER" id="PTHR15921:SF3">
    <property type="entry name" value="PRE-MRNA CLEAVAGE COMPLEX 2 PROTEIN PCF11"/>
    <property type="match status" value="1"/>
</dbReference>
<dbReference type="InterPro" id="IPR008942">
    <property type="entry name" value="ENTH_VHS"/>
</dbReference>